<accession>A0A164P841</accession>
<evidence type="ECO:0000313" key="2">
    <source>
        <dbReference type="Proteomes" id="UP000076482"/>
    </source>
</evidence>
<dbReference type="AlphaFoldDB" id="A0A164P841"/>
<dbReference type="PATRIC" id="fig|1396.535.peg.4457"/>
<name>A0A164P841_BACCE</name>
<sequence>MYFQEILLFQSQAIVQHVHFSMKDVREVYTAKIVPLIHGNSEMTVGQRESI</sequence>
<reference evidence="1 2" key="1">
    <citation type="submission" date="2015-09" db="EMBL/GenBank/DDBJ databases">
        <title>Bacillus cereus food isolates.</title>
        <authorList>
            <person name="Boekhorst J."/>
        </authorList>
    </citation>
    <scope>NUCLEOTIDE SEQUENCE [LARGE SCALE GENOMIC DNA]</scope>
    <source>
        <strain evidence="1 2">B4088</strain>
    </source>
</reference>
<dbReference type="Proteomes" id="UP000076482">
    <property type="component" value="Unassembled WGS sequence"/>
</dbReference>
<gene>
    <name evidence="1" type="ORF">B4088_2496</name>
</gene>
<comment type="caution">
    <text evidence="1">The sequence shown here is derived from an EMBL/GenBank/DDBJ whole genome shotgun (WGS) entry which is preliminary data.</text>
</comment>
<evidence type="ECO:0000313" key="1">
    <source>
        <dbReference type="EMBL" id="KZD66380.1"/>
    </source>
</evidence>
<organism evidence="1 2">
    <name type="scientific">Bacillus cereus</name>
    <dbReference type="NCBI Taxonomy" id="1396"/>
    <lineage>
        <taxon>Bacteria</taxon>
        <taxon>Bacillati</taxon>
        <taxon>Bacillota</taxon>
        <taxon>Bacilli</taxon>
        <taxon>Bacillales</taxon>
        <taxon>Bacillaceae</taxon>
        <taxon>Bacillus</taxon>
        <taxon>Bacillus cereus group</taxon>
    </lineage>
</organism>
<protein>
    <submittedName>
        <fullName evidence="1">Uncharacterized protein</fullName>
    </submittedName>
</protein>
<dbReference type="EMBL" id="LJKE01000043">
    <property type="protein sequence ID" value="KZD66380.1"/>
    <property type="molecule type" value="Genomic_DNA"/>
</dbReference>
<proteinExistence type="predicted"/>